<evidence type="ECO:0000256" key="3">
    <source>
        <dbReference type="ARBA" id="ARBA00022763"/>
    </source>
</evidence>
<keyword evidence="9" id="KW-0456">Lyase</keyword>
<dbReference type="InterPro" id="IPR051536">
    <property type="entry name" value="UDG_Type-4/5"/>
</dbReference>
<dbReference type="SUPFAM" id="SSF52141">
    <property type="entry name" value="Uracil-DNA glycosylase-like"/>
    <property type="match status" value="1"/>
</dbReference>
<dbReference type="Pfam" id="PF03167">
    <property type="entry name" value="UDG"/>
    <property type="match status" value="1"/>
</dbReference>
<dbReference type="EMBL" id="FO203503">
    <property type="protein sequence ID" value="CCK80623.1"/>
    <property type="molecule type" value="Genomic_DNA"/>
</dbReference>
<dbReference type="STRING" id="651182.TOL2_C24620"/>
<dbReference type="HOGENOM" id="CLU_044815_1_0_7"/>
<evidence type="ECO:0000313" key="9">
    <source>
        <dbReference type="EMBL" id="CCK80623.1"/>
    </source>
</evidence>
<keyword evidence="3" id="KW-0227">DNA damage</keyword>
<dbReference type="CDD" id="cd10030">
    <property type="entry name" value="UDG-F4_TTUDGA_SPO1dp_like"/>
    <property type="match status" value="1"/>
</dbReference>
<evidence type="ECO:0000256" key="5">
    <source>
        <dbReference type="ARBA" id="ARBA00023004"/>
    </source>
</evidence>
<dbReference type="KEGG" id="dto:TOL2_C24620"/>
<dbReference type="GO" id="GO:0051539">
    <property type="term" value="F:4 iron, 4 sulfur cluster binding"/>
    <property type="evidence" value="ECO:0007669"/>
    <property type="project" value="UniProtKB-KW"/>
</dbReference>
<evidence type="ECO:0000313" key="10">
    <source>
        <dbReference type="Proteomes" id="UP000007347"/>
    </source>
</evidence>
<dbReference type="PANTHER" id="PTHR33693">
    <property type="entry name" value="TYPE-5 URACIL-DNA GLYCOSYLASE"/>
    <property type="match status" value="1"/>
</dbReference>
<keyword evidence="7" id="KW-0234">DNA repair</keyword>
<sequence length="199" mass="22696">MDTDIQNDPGSIKMDFVRVINDFSQYLSCQKQMGNTVLGISKESENLICNWGNKSGVREQVKQLLLFEGPENASVFIIDSERYFFKGQSGELFVKILNAMNLSPGSVFICNAENIKFVHQKIKIISPKVIITLGTKAGQFLLNTKHPIEQFRGKFHEIDGIKVMPTFHPSLLLKHSEFKRQVWEDMKLVMEYAGLKHDS</sequence>
<keyword evidence="1" id="KW-0004">4Fe-4S</keyword>
<keyword evidence="2" id="KW-0479">Metal-binding</keyword>
<organism evidence="9 10">
    <name type="scientific">Desulfobacula toluolica (strain DSM 7467 / Tol2)</name>
    <dbReference type="NCBI Taxonomy" id="651182"/>
    <lineage>
        <taxon>Bacteria</taxon>
        <taxon>Pseudomonadati</taxon>
        <taxon>Thermodesulfobacteriota</taxon>
        <taxon>Desulfobacteria</taxon>
        <taxon>Desulfobacterales</taxon>
        <taxon>Desulfobacteraceae</taxon>
        <taxon>Desulfobacula</taxon>
    </lineage>
</organism>
<evidence type="ECO:0000256" key="1">
    <source>
        <dbReference type="ARBA" id="ARBA00022485"/>
    </source>
</evidence>
<evidence type="ECO:0000256" key="4">
    <source>
        <dbReference type="ARBA" id="ARBA00022801"/>
    </source>
</evidence>
<dbReference type="GO" id="GO:0097506">
    <property type="term" value="F:deaminated base DNA N-glycosylase activity"/>
    <property type="evidence" value="ECO:0007669"/>
    <property type="project" value="UniProtKB-ARBA"/>
</dbReference>
<keyword evidence="4" id="KW-0378">Hydrolase</keyword>
<dbReference type="PANTHER" id="PTHR33693:SF1">
    <property type="entry name" value="TYPE-4 URACIL-DNA GLYCOSYLASE"/>
    <property type="match status" value="1"/>
</dbReference>
<keyword evidence="6" id="KW-0411">Iron-sulfur</keyword>
<dbReference type="GO" id="GO:0046872">
    <property type="term" value="F:metal ion binding"/>
    <property type="evidence" value="ECO:0007669"/>
    <property type="project" value="UniProtKB-KW"/>
</dbReference>
<proteinExistence type="predicted"/>
<keyword evidence="5" id="KW-0408">Iron</keyword>
<dbReference type="OrthoDB" id="5290748at2"/>
<evidence type="ECO:0000256" key="7">
    <source>
        <dbReference type="ARBA" id="ARBA00023204"/>
    </source>
</evidence>
<gene>
    <name evidence="9" type="ordered locus">TOL2_C24620</name>
</gene>
<feature type="domain" description="Uracil-DNA glycosylase-like" evidence="8">
    <location>
        <begin position="82"/>
        <end position="187"/>
    </location>
</feature>
<dbReference type="Gene3D" id="3.40.470.10">
    <property type="entry name" value="Uracil-DNA glycosylase-like domain"/>
    <property type="match status" value="1"/>
</dbReference>
<reference evidence="9 10" key="1">
    <citation type="journal article" date="2013" name="Environ. Microbiol.">
        <title>Complete genome, catabolic sub-proteomes and key-metabolites of Desulfobacula toluolica Tol2, a marine, aromatic compound-degrading, sulfate-reducing bacterium.</title>
        <authorList>
            <person name="Wohlbrand L."/>
            <person name="Jacob J.H."/>
            <person name="Kube M."/>
            <person name="Mussmann M."/>
            <person name="Jarling R."/>
            <person name="Beck A."/>
            <person name="Amann R."/>
            <person name="Wilkes H."/>
            <person name="Reinhardt R."/>
            <person name="Rabus R."/>
        </authorList>
    </citation>
    <scope>NUCLEOTIDE SEQUENCE [LARGE SCALE GENOMIC DNA]</scope>
    <source>
        <strain evidence="10">DSM 7467 / Tol2</strain>
    </source>
</reference>
<dbReference type="AlphaFoldDB" id="K0NL15"/>
<dbReference type="GO" id="GO:0006281">
    <property type="term" value="P:DNA repair"/>
    <property type="evidence" value="ECO:0007669"/>
    <property type="project" value="UniProtKB-KW"/>
</dbReference>
<protein>
    <submittedName>
        <fullName evidence="9">Uracil DNA glycolyase superfamily protein</fullName>
    </submittedName>
</protein>
<dbReference type="Proteomes" id="UP000007347">
    <property type="component" value="Chromosome"/>
</dbReference>
<evidence type="ECO:0000259" key="8">
    <source>
        <dbReference type="Pfam" id="PF03167"/>
    </source>
</evidence>
<evidence type="ECO:0000256" key="2">
    <source>
        <dbReference type="ARBA" id="ARBA00022723"/>
    </source>
</evidence>
<dbReference type="RefSeq" id="WP_014957929.1">
    <property type="nucleotide sequence ID" value="NC_018645.1"/>
</dbReference>
<dbReference type="InterPro" id="IPR005122">
    <property type="entry name" value="Uracil-DNA_glycosylase-like"/>
</dbReference>
<dbReference type="GO" id="GO:0016829">
    <property type="term" value="F:lyase activity"/>
    <property type="evidence" value="ECO:0007669"/>
    <property type="project" value="UniProtKB-KW"/>
</dbReference>
<keyword evidence="10" id="KW-1185">Reference proteome</keyword>
<evidence type="ECO:0000256" key="6">
    <source>
        <dbReference type="ARBA" id="ARBA00023014"/>
    </source>
</evidence>
<name>K0NL15_DESTT</name>
<accession>K0NL15</accession>
<dbReference type="InterPro" id="IPR036895">
    <property type="entry name" value="Uracil-DNA_glycosylase-like_sf"/>
</dbReference>